<proteinExistence type="predicted"/>
<gene>
    <name evidence="5" type="primary">ssuE</name>
    <name evidence="5" type="ORF">GXN76_00680</name>
</gene>
<keyword evidence="6" id="KW-1185">Reference proteome</keyword>
<evidence type="ECO:0000259" key="4">
    <source>
        <dbReference type="Pfam" id="PF03358"/>
    </source>
</evidence>
<accession>A0A7D4CUC3</accession>
<evidence type="ECO:0000256" key="3">
    <source>
        <dbReference type="ARBA" id="ARBA00023002"/>
    </source>
</evidence>
<dbReference type="InterPro" id="IPR020048">
    <property type="entry name" value="NADPH-dep_FMN_reduc_SsuE"/>
</dbReference>
<evidence type="ECO:0000256" key="2">
    <source>
        <dbReference type="ARBA" id="ARBA00022643"/>
    </source>
</evidence>
<dbReference type="InterPro" id="IPR051814">
    <property type="entry name" value="NAD(P)H-dep_FMN_reductase"/>
</dbReference>
<dbReference type="InterPro" id="IPR029039">
    <property type="entry name" value="Flavoprotein-like_sf"/>
</dbReference>
<dbReference type="AlphaFoldDB" id="A0A7D4CUC3"/>
<reference evidence="5 6" key="1">
    <citation type="submission" date="2020-01" db="EMBL/GenBank/DDBJ databases">
        <authorList>
            <person name="Gulvik C.A."/>
            <person name="Batra D.G."/>
        </authorList>
    </citation>
    <scope>NUCLEOTIDE SEQUENCE [LARGE SCALE GENOMIC DNA]</scope>
    <source>
        <strain evidence="5 6">W9323</strain>
    </source>
</reference>
<dbReference type="EC" id="1.5.1.38" evidence="5"/>
<dbReference type="Proteomes" id="UP000503088">
    <property type="component" value="Chromosome"/>
</dbReference>
<keyword evidence="1" id="KW-0285">Flavoprotein</keyword>
<evidence type="ECO:0000256" key="1">
    <source>
        <dbReference type="ARBA" id="ARBA00022630"/>
    </source>
</evidence>
<dbReference type="EMBL" id="CP048104">
    <property type="protein sequence ID" value="QKG83117.1"/>
    <property type="molecule type" value="Genomic_DNA"/>
</dbReference>
<keyword evidence="2" id="KW-0288">FMN</keyword>
<protein>
    <submittedName>
        <fullName evidence="5">NADPH-dependent FMN reductase</fullName>
        <ecNumber evidence="5">1.5.1.38</ecNumber>
    </submittedName>
</protein>
<dbReference type="NCBIfam" id="TIGR03567">
    <property type="entry name" value="FMN_reduc_SsuE"/>
    <property type="match status" value="1"/>
</dbReference>
<evidence type="ECO:0000313" key="6">
    <source>
        <dbReference type="Proteomes" id="UP000503088"/>
    </source>
</evidence>
<dbReference type="Gene3D" id="3.40.50.360">
    <property type="match status" value="1"/>
</dbReference>
<dbReference type="PANTHER" id="PTHR43408:SF1">
    <property type="entry name" value="FMN REDUCTASE (NADPH)"/>
    <property type="match status" value="1"/>
</dbReference>
<dbReference type="GO" id="GO:0052873">
    <property type="term" value="F:FMN reductase (NADPH) activity"/>
    <property type="evidence" value="ECO:0007669"/>
    <property type="project" value="UniProtKB-EC"/>
</dbReference>
<name>A0A7D4CUC3_9BACL</name>
<dbReference type="PANTHER" id="PTHR43408">
    <property type="entry name" value="FMN REDUCTASE (NADPH)"/>
    <property type="match status" value="1"/>
</dbReference>
<dbReference type="Pfam" id="PF03358">
    <property type="entry name" value="FMN_red"/>
    <property type="match status" value="1"/>
</dbReference>
<dbReference type="SUPFAM" id="SSF52218">
    <property type="entry name" value="Flavoproteins"/>
    <property type="match status" value="1"/>
</dbReference>
<evidence type="ECO:0000313" key="5">
    <source>
        <dbReference type="EMBL" id="QKG83117.1"/>
    </source>
</evidence>
<feature type="domain" description="NADPH-dependent FMN reductase-like" evidence="4">
    <location>
        <begin position="4"/>
        <end position="140"/>
    </location>
</feature>
<sequence>MVHLVTLSGSPSTSSKTLTVVDYIRETARHKGWKTDLIQVRNFPSEDLLYARFDSPSIQEAVSLLKQADGVLIATPVYKASYTGVLKAFLDLMPQDVLSGKVVWPIAVGGTLAHLLVLEYALKPVLSALGARNIQQGVYIQDSQIHSRHRGEVVLDGQVKERIAEGFRQFEVALGQSSLVGETE</sequence>
<dbReference type="GO" id="GO:0046306">
    <property type="term" value="P:alkanesulfonate catabolic process"/>
    <property type="evidence" value="ECO:0007669"/>
    <property type="project" value="InterPro"/>
</dbReference>
<dbReference type="RefSeq" id="WP_173219248.1">
    <property type="nucleotide sequence ID" value="NZ_CP048104.1"/>
</dbReference>
<keyword evidence="3 5" id="KW-0560">Oxidoreductase</keyword>
<dbReference type="KEGG" id="kpul:GXN76_00680"/>
<dbReference type="InterPro" id="IPR005025">
    <property type="entry name" value="FMN_Rdtase-like_dom"/>
</dbReference>
<organism evidence="5 6">
    <name type="scientific">Kroppenstedtia pulmonis</name>
    <dbReference type="NCBI Taxonomy" id="1380685"/>
    <lineage>
        <taxon>Bacteria</taxon>
        <taxon>Bacillati</taxon>
        <taxon>Bacillota</taxon>
        <taxon>Bacilli</taxon>
        <taxon>Bacillales</taxon>
        <taxon>Thermoactinomycetaceae</taxon>
        <taxon>Kroppenstedtia</taxon>
    </lineage>
</organism>